<evidence type="ECO:0000259" key="2">
    <source>
        <dbReference type="SMART" id="SM00854"/>
    </source>
</evidence>
<dbReference type="SMART" id="SM00854">
    <property type="entry name" value="PGA_cap"/>
    <property type="match status" value="1"/>
</dbReference>
<proteinExistence type="inferred from homology"/>
<gene>
    <name evidence="3" type="ORF">GQ588_13435</name>
</gene>
<feature type="domain" description="Capsule synthesis protein CapA" evidence="2">
    <location>
        <begin position="55"/>
        <end position="318"/>
    </location>
</feature>
<reference evidence="3 4" key="1">
    <citation type="submission" date="2019-12" db="EMBL/GenBank/DDBJ databases">
        <title>Sequence classification of anaerobic respiratory reductive dehalogenases: First we see many, then we see few.</title>
        <authorList>
            <person name="Molenda O."/>
            <person name="Puentes Jacome L.A."/>
            <person name="Cao X."/>
            <person name="Nesbo C.L."/>
            <person name="Tang S."/>
            <person name="Morson N."/>
            <person name="Patron J."/>
            <person name="Lomheim L."/>
            <person name="Wishart D.S."/>
            <person name="Edwards E.A."/>
        </authorList>
    </citation>
    <scope>NUCLEOTIDE SEQUENCE [LARGE SCALE GENOMIC DNA]</scope>
    <source>
        <strain evidence="3 4">12DCA</strain>
    </source>
</reference>
<dbReference type="Proteomes" id="UP000430508">
    <property type="component" value="Chromosome"/>
</dbReference>
<protein>
    <submittedName>
        <fullName evidence="3">CapA family protein</fullName>
    </submittedName>
</protein>
<dbReference type="PANTHER" id="PTHR33393:SF12">
    <property type="entry name" value="CAPSULE BIOSYNTHESIS PROTEIN CAPA"/>
    <property type="match status" value="1"/>
</dbReference>
<accession>A0A857DJN3</accession>
<dbReference type="RefSeq" id="WP_158208573.1">
    <property type="nucleotide sequence ID" value="NZ_CP046996.1"/>
</dbReference>
<organism evidence="3 4">
    <name type="scientific">Dehalobacter restrictus</name>
    <dbReference type="NCBI Taxonomy" id="55583"/>
    <lineage>
        <taxon>Bacteria</taxon>
        <taxon>Bacillati</taxon>
        <taxon>Bacillota</taxon>
        <taxon>Clostridia</taxon>
        <taxon>Eubacteriales</taxon>
        <taxon>Desulfitobacteriaceae</taxon>
        <taxon>Dehalobacter</taxon>
    </lineage>
</organism>
<comment type="similarity">
    <text evidence="1">Belongs to the CapA family.</text>
</comment>
<dbReference type="Pfam" id="PF09587">
    <property type="entry name" value="PGA_cap"/>
    <property type="match status" value="1"/>
</dbReference>
<dbReference type="Gene3D" id="3.60.21.10">
    <property type="match status" value="1"/>
</dbReference>
<sequence>MKRRLLIILLCTVAAVFIAGGMIAYQYTNQISSQNPPDPSPLPESEPVPSYVDISIASVGDILIHNTVYMAAYDSSTGLYDFSSQFQYVKSYLENADITVANLETSLAGPEQGYSGYPKFNTPDSIVDALKGSGVDIVTAANNHRLDQDITGFYRTIDVVKNKGLDIIGVKAAEKETTYVIKDIKGVKVAFVNFGYGYPQYDGSLSINGLILPVNMTGLMDTFDPQDFDSSAQTIKARITEARQSGAEIVILCMHWGDEYQRLPSTFQQDLASVLADCGADVIFGGHPHVLQPFVFLATDNNGIVPVFYSQGNFISDQRQETVDNIYTEQGIIADVTIRIYPDHTHHVLQADAVPTWVNKKRLNDQLIYEVIPAKAALDNPGLYPLLKDADLERIRFCRDTVQKLMPEAGKEFESQSN</sequence>
<dbReference type="EMBL" id="CP046996">
    <property type="protein sequence ID" value="QHA01570.1"/>
    <property type="molecule type" value="Genomic_DNA"/>
</dbReference>
<dbReference type="PANTHER" id="PTHR33393">
    <property type="entry name" value="POLYGLUTAMINE SYNTHESIS ACCESSORY PROTEIN RV0574C-RELATED"/>
    <property type="match status" value="1"/>
</dbReference>
<dbReference type="CDD" id="cd07381">
    <property type="entry name" value="MPP_CapA"/>
    <property type="match status" value="1"/>
</dbReference>
<evidence type="ECO:0000313" key="3">
    <source>
        <dbReference type="EMBL" id="QHA01570.1"/>
    </source>
</evidence>
<dbReference type="SUPFAM" id="SSF56300">
    <property type="entry name" value="Metallo-dependent phosphatases"/>
    <property type="match status" value="1"/>
</dbReference>
<dbReference type="InterPro" id="IPR029052">
    <property type="entry name" value="Metallo-depent_PP-like"/>
</dbReference>
<evidence type="ECO:0000256" key="1">
    <source>
        <dbReference type="ARBA" id="ARBA00005662"/>
    </source>
</evidence>
<dbReference type="InterPro" id="IPR052169">
    <property type="entry name" value="CW_Biosynth-Accessory"/>
</dbReference>
<dbReference type="AlphaFoldDB" id="A0A857DJN3"/>
<evidence type="ECO:0000313" key="4">
    <source>
        <dbReference type="Proteomes" id="UP000430508"/>
    </source>
</evidence>
<dbReference type="InterPro" id="IPR019079">
    <property type="entry name" value="Capsule_synth_CapA"/>
</dbReference>
<name>A0A857DJN3_9FIRM</name>